<dbReference type="RefSeq" id="WP_159438126.1">
    <property type="nucleotide sequence ID" value="NZ_FTOC01000001.1"/>
</dbReference>
<organism evidence="2 3">
    <name type="scientific">Salimicrobium flavidum</name>
    <dbReference type="NCBI Taxonomy" id="570947"/>
    <lineage>
        <taxon>Bacteria</taxon>
        <taxon>Bacillati</taxon>
        <taxon>Bacillota</taxon>
        <taxon>Bacilli</taxon>
        <taxon>Bacillales</taxon>
        <taxon>Bacillaceae</taxon>
        <taxon>Salimicrobium</taxon>
    </lineage>
</organism>
<sequence>MQNILLACAVIFCFVFTGFSIAVELFLLAVLFFLAGGGIMGYGIKINKQRSA</sequence>
<proteinExistence type="predicted"/>
<keyword evidence="1" id="KW-1133">Transmembrane helix</keyword>
<keyword evidence="1" id="KW-0472">Membrane</keyword>
<dbReference type="Proteomes" id="UP000187608">
    <property type="component" value="Unassembled WGS sequence"/>
</dbReference>
<gene>
    <name evidence="2" type="ORF">SAMN05421687_101525</name>
</gene>
<protein>
    <submittedName>
        <fullName evidence="2">Uncharacterized protein</fullName>
    </submittedName>
</protein>
<evidence type="ECO:0000313" key="3">
    <source>
        <dbReference type="Proteomes" id="UP000187608"/>
    </source>
</evidence>
<dbReference type="AlphaFoldDB" id="A0A1N7ILX8"/>
<feature type="transmembrane region" description="Helical" evidence="1">
    <location>
        <begin position="30"/>
        <end position="47"/>
    </location>
</feature>
<reference evidence="3" key="1">
    <citation type="submission" date="2017-01" db="EMBL/GenBank/DDBJ databases">
        <authorList>
            <person name="Varghese N."/>
            <person name="Submissions S."/>
        </authorList>
    </citation>
    <scope>NUCLEOTIDE SEQUENCE [LARGE SCALE GENOMIC DNA]</scope>
    <source>
        <strain evidence="3">DSM 23127</strain>
    </source>
</reference>
<evidence type="ECO:0000256" key="1">
    <source>
        <dbReference type="SAM" id="Phobius"/>
    </source>
</evidence>
<keyword evidence="3" id="KW-1185">Reference proteome</keyword>
<dbReference type="EMBL" id="FTOC01000001">
    <property type="protein sequence ID" value="SIS38074.1"/>
    <property type="molecule type" value="Genomic_DNA"/>
</dbReference>
<keyword evidence="1" id="KW-0812">Transmembrane</keyword>
<evidence type="ECO:0000313" key="2">
    <source>
        <dbReference type="EMBL" id="SIS38074.1"/>
    </source>
</evidence>
<name>A0A1N7ILX8_9BACI</name>
<accession>A0A1N7ILX8</accession>